<dbReference type="Proteomes" id="UP001162030">
    <property type="component" value="Chromosome"/>
</dbReference>
<sequence length="42" mass="4780">MKYEDSVETSEVFCTLFKKSRQPHKTGAKKRLGDGGFMELAE</sequence>
<protein>
    <recommendedName>
        <fullName evidence="4">Transposase</fullName>
    </recommendedName>
</protein>
<name>A0ABN8WZW6_9GAMM</name>
<evidence type="ECO:0000313" key="2">
    <source>
        <dbReference type="EMBL" id="CAI8785529.1"/>
    </source>
</evidence>
<accession>A0ABN8WZW6</accession>
<evidence type="ECO:0008006" key="4">
    <source>
        <dbReference type="Google" id="ProtNLM"/>
    </source>
</evidence>
<evidence type="ECO:0000256" key="1">
    <source>
        <dbReference type="SAM" id="MobiDB-lite"/>
    </source>
</evidence>
<keyword evidence="3" id="KW-1185">Reference proteome</keyword>
<reference evidence="2 3" key="1">
    <citation type="submission" date="2023-03" db="EMBL/GenBank/DDBJ databases">
        <authorList>
            <person name="Pearce D."/>
        </authorList>
    </citation>
    <scope>NUCLEOTIDE SEQUENCE [LARGE SCALE GENOMIC DNA]</scope>
    <source>
        <strain evidence="2">Msz</strain>
    </source>
</reference>
<feature type="region of interest" description="Disordered" evidence="1">
    <location>
        <begin position="22"/>
        <end position="42"/>
    </location>
</feature>
<gene>
    <name evidence="2" type="ORF">MSZNOR_1305</name>
</gene>
<proteinExistence type="predicted"/>
<evidence type="ECO:0000313" key="3">
    <source>
        <dbReference type="Proteomes" id="UP001162030"/>
    </source>
</evidence>
<organism evidence="2 3">
    <name type="scientific">Methylocaldum szegediense</name>
    <dbReference type="NCBI Taxonomy" id="73780"/>
    <lineage>
        <taxon>Bacteria</taxon>
        <taxon>Pseudomonadati</taxon>
        <taxon>Pseudomonadota</taxon>
        <taxon>Gammaproteobacteria</taxon>
        <taxon>Methylococcales</taxon>
        <taxon>Methylococcaceae</taxon>
        <taxon>Methylocaldum</taxon>
    </lineage>
</organism>
<dbReference type="EMBL" id="OX458333">
    <property type="protein sequence ID" value="CAI8785529.1"/>
    <property type="molecule type" value="Genomic_DNA"/>
</dbReference>